<name>A0A2S8B4C3_9SPHN</name>
<dbReference type="InterPro" id="IPR053201">
    <property type="entry name" value="Flavunoidine_N-MTase"/>
</dbReference>
<dbReference type="PANTHER" id="PTHR12350:SF19">
    <property type="entry name" value="SET DOMAIN-CONTAINING PROTEIN"/>
    <property type="match status" value="1"/>
</dbReference>
<evidence type="ECO:0000256" key="1">
    <source>
        <dbReference type="ARBA" id="ARBA00022679"/>
    </source>
</evidence>
<dbReference type="RefSeq" id="WP_106000523.1">
    <property type="nucleotide sequence ID" value="NZ_CM009578.1"/>
</dbReference>
<dbReference type="AlphaFoldDB" id="A0A2S8B4C3"/>
<dbReference type="PROSITE" id="PS50280">
    <property type="entry name" value="SET"/>
    <property type="match status" value="1"/>
</dbReference>
<dbReference type="Gene3D" id="2.170.270.10">
    <property type="entry name" value="SET domain"/>
    <property type="match status" value="1"/>
</dbReference>
<accession>A0A2S8B4C3</accession>
<feature type="domain" description="SET" evidence="3">
    <location>
        <begin position="17"/>
        <end position="110"/>
    </location>
</feature>
<dbReference type="InterPro" id="IPR003616">
    <property type="entry name" value="Post-SET_dom"/>
</dbReference>
<dbReference type="SUPFAM" id="SSF82199">
    <property type="entry name" value="SET domain"/>
    <property type="match status" value="1"/>
</dbReference>
<evidence type="ECO:0000313" key="6">
    <source>
        <dbReference type="Proteomes" id="UP000238954"/>
    </source>
</evidence>
<proteinExistence type="predicted"/>
<dbReference type="Pfam" id="PF00856">
    <property type="entry name" value="SET"/>
    <property type="match status" value="1"/>
</dbReference>
<dbReference type="PANTHER" id="PTHR12350">
    <property type="entry name" value="HISTONE-LYSINE N-METHYLTRANSFERASE-RELATED"/>
    <property type="match status" value="1"/>
</dbReference>
<dbReference type="EMBL" id="PHFW01000003">
    <property type="protein sequence ID" value="PQM27156.1"/>
    <property type="molecule type" value="Genomic_DNA"/>
</dbReference>
<evidence type="ECO:0000256" key="2">
    <source>
        <dbReference type="ARBA" id="ARBA00022691"/>
    </source>
</evidence>
<keyword evidence="2" id="KW-0949">S-adenosyl-L-methionine</keyword>
<protein>
    <submittedName>
        <fullName evidence="5">Nuclear protein SET</fullName>
    </submittedName>
</protein>
<dbReference type="OrthoDB" id="9804945at2"/>
<dbReference type="PROSITE" id="PS50868">
    <property type="entry name" value="POST_SET"/>
    <property type="match status" value="1"/>
</dbReference>
<gene>
    <name evidence="5" type="ORF">CVO77_19640</name>
</gene>
<dbReference type="Proteomes" id="UP000238954">
    <property type="component" value="Chromosome"/>
</dbReference>
<organism evidence="5 6">
    <name type="scientific">Sphingopyxis lindanitolerans</name>
    <dbReference type="NCBI Taxonomy" id="2054227"/>
    <lineage>
        <taxon>Bacteria</taxon>
        <taxon>Pseudomonadati</taxon>
        <taxon>Pseudomonadota</taxon>
        <taxon>Alphaproteobacteria</taxon>
        <taxon>Sphingomonadales</taxon>
        <taxon>Sphingomonadaceae</taxon>
        <taxon>Sphingopyxis</taxon>
    </lineage>
</organism>
<dbReference type="InterPro" id="IPR046341">
    <property type="entry name" value="SET_dom_sf"/>
</dbReference>
<evidence type="ECO:0000259" key="4">
    <source>
        <dbReference type="PROSITE" id="PS50868"/>
    </source>
</evidence>
<dbReference type="GO" id="GO:0016740">
    <property type="term" value="F:transferase activity"/>
    <property type="evidence" value="ECO:0007669"/>
    <property type="project" value="UniProtKB-KW"/>
</dbReference>
<keyword evidence="6" id="KW-1185">Reference proteome</keyword>
<feature type="domain" description="Post-SET" evidence="4">
    <location>
        <begin position="118"/>
        <end position="134"/>
    </location>
</feature>
<evidence type="ECO:0000259" key="3">
    <source>
        <dbReference type="PROSITE" id="PS50280"/>
    </source>
</evidence>
<reference evidence="6" key="1">
    <citation type="submission" date="2017-11" db="EMBL/GenBank/DDBJ databases">
        <title>The complete genome sequence of Sphingopyxis pomeranensis sp. nov. strain WS5A3p.</title>
        <authorList>
            <person name="Kaminski M.A."/>
        </authorList>
    </citation>
    <scope>NUCLEOTIDE SEQUENCE [LARGE SCALE GENOMIC DNA]</scope>
    <source>
        <strain evidence="6">WS5A3p</strain>
    </source>
</reference>
<evidence type="ECO:0000313" key="5">
    <source>
        <dbReference type="EMBL" id="PQM27156.1"/>
    </source>
</evidence>
<dbReference type="InterPro" id="IPR001214">
    <property type="entry name" value="SET_dom"/>
</dbReference>
<keyword evidence="1" id="KW-0808">Transferase</keyword>
<sequence length="158" mass="16662">MFSSSCKFVPDPAAPAPLLAVCRDAALGLCVRALHDCAPGSVIESFDGDIGPRVSQHSLQVRPGRHIAGTRHIGYLSHACDPNCRLDMTRFELVALRAIAAGELLSIDYAATEDRLYAQFACACGAPGCRRWITGRDEAISPVGARFLAAQGGAVAPV</sequence>
<comment type="caution">
    <text evidence="5">The sequence shown here is derived from an EMBL/GenBank/DDBJ whole genome shotgun (WGS) entry which is preliminary data.</text>
</comment>